<dbReference type="EMBL" id="LSRX01000250">
    <property type="protein sequence ID" value="OLQ02906.1"/>
    <property type="molecule type" value="Genomic_DNA"/>
</dbReference>
<keyword evidence="4" id="KW-1185">Reference proteome</keyword>
<keyword evidence="1" id="KW-1133">Transmembrane helix</keyword>
<keyword evidence="1" id="KW-0472">Membrane</keyword>
<evidence type="ECO:0000256" key="2">
    <source>
        <dbReference type="SAM" id="SignalP"/>
    </source>
</evidence>
<evidence type="ECO:0000313" key="3">
    <source>
        <dbReference type="EMBL" id="OLQ02906.1"/>
    </source>
</evidence>
<feature type="chain" id="PRO_5010177696" description="Transmembrane protein" evidence="2">
    <location>
        <begin position="24"/>
        <end position="277"/>
    </location>
</feature>
<dbReference type="OrthoDB" id="433507at2759"/>
<keyword evidence="2" id="KW-0732">Signal</keyword>
<gene>
    <name evidence="3" type="ORF">AK812_SmicGene14158</name>
</gene>
<evidence type="ECO:0008006" key="5">
    <source>
        <dbReference type="Google" id="ProtNLM"/>
    </source>
</evidence>
<reference evidence="3 4" key="1">
    <citation type="submission" date="2016-02" db="EMBL/GenBank/DDBJ databases">
        <title>Genome analysis of coral dinoflagellate symbionts highlights evolutionary adaptations to a symbiotic lifestyle.</title>
        <authorList>
            <person name="Aranda M."/>
            <person name="Li Y."/>
            <person name="Liew Y.J."/>
            <person name="Baumgarten S."/>
            <person name="Simakov O."/>
            <person name="Wilson M."/>
            <person name="Piel J."/>
            <person name="Ashoor H."/>
            <person name="Bougouffa S."/>
            <person name="Bajic V.B."/>
            <person name="Ryu T."/>
            <person name="Ravasi T."/>
            <person name="Bayer T."/>
            <person name="Micklem G."/>
            <person name="Kim H."/>
            <person name="Bhak J."/>
            <person name="Lajeunesse T.C."/>
            <person name="Voolstra C.R."/>
        </authorList>
    </citation>
    <scope>NUCLEOTIDE SEQUENCE [LARGE SCALE GENOMIC DNA]</scope>
    <source>
        <strain evidence="3 4">CCMP2467</strain>
    </source>
</reference>
<organism evidence="3 4">
    <name type="scientific">Symbiodinium microadriaticum</name>
    <name type="common">Dinoflagellate</name>
    <name type="synonym">Zooxanthella microadriatica</name>
    <dbReference type="NCBI Taxonomy" id="2951"/>
    <lineage>
        <taxon>Eukaryota</taxon>
        <taxon>Sar</taxon>
        <taxon>Alveolata</taxon>
        <taxon>Dinophyceae</taxon>
        <taxon>Suessiales</taxon>
        <taxon>Symbiodiniaceae</taxon>
        <taxon>Symbiodinium</taxon>
    </lineage>
</organism>
<sequence length="277" mass="31352">MTPSRRRLPLLALVVAGWQFSPGSDFTGARLPERNELVLRRAQKEQKTQAYNEIASVEVSEKEKSMKGYMAPEDVAAELIRRREEQLENYMSGVDLEQEERSDRSISSFYWLFVPVGIGLALTLYYLNITYSDFKERSVGLVSYADVCGSDAFELKQLFFPNAECVEPLWKMTKEEFEDSQRQAEVGVGSTEKKLPKTAQQILKELQASSVKSSRRRGQELVYEVVPRTWWLTVVGLGGEPVTDPAGLVADTRSSKFFSWGRGFSMLHHAASNMSLN</sequence>
<accession>A0A1Q9E660</accession>
<feature type="signal peptide" evidence="2">
    <location>
        <begin position="1"/>
        <end position="23"/>
    </location>
</feature>
<protein>
    <recommendedName>
        <fullName evidence="5">Transmembrane protein</fullName>
    </recommendedName>
</protein>
<name>A0A1Q9E660_SYMMI</name>
<dbReference type="Proteomes" id="UP000186817">
    <property type="component" value="Unassembled WGS sequence"/>
</dbReference>
<comment type="caution">
    <text evidence="3">The sequence shown here is derived from an EMBL/GenBank/DDBJ whole genome shotgun (WGS) entry which is preliminary data.</text>
</comment>
<evidence type="ECO:0000313" key="4">
    <source>
        <dbReference type="Proteomes" id="UP000186817"/>
    </source>
</evidence>
<keyword evidence="1" id="KW-0812">Transmembrane</keyword>
<evidence type="ECO:0000256" key="1">
    <source>
        <dbReference type="SAM" id="Phobius"/>
    </source>
</evidence>
<feature type="transmembrane region" description="Helical" evidence="1">
    <location>
        <begin position="109"/>
        <end position="127"/>
    </location>
</feature>
<dbReference type="AlphaFoldDB" id="A0A1Q9E660"/>
<proteinExistence type="predicted"/>